<feature type="compositionally biased region" description="Low complexity" evidence="1">
    <location>
        <begin position="569"/>
        <end position="578"/>
    </location>
</feature>
<feature type="compositionally biased region" description="Pro residues" evidence="1">
    <location>
        <begin position="556"/>
        <end position="568"/>
    </location>
</feature>
<dbReference type="InterPro" id="IPR022198">
    <property type="entry name" value="DUF3723"/>
</dbReference>
<sequence>MEIDSETEDNIRANFLGVFRCQLDSIRFIPDRSPIDNKKVEKILESFQNQMLRQQDRAITAMLSGTHTEAPSQAHRLDTSNQAANAPPIIQIPIECIHGRHRIAAARIFYESRPLAQRWWHTKLYSAGLSEKSRDLLENDYDFQVQQSDGEVYRQIRCSDPHNIIFDRLAKHKKRQLRTLWKHLEITAKLDLLLPYQGLWKEGFSIPRLQRLCAMKCDVEICRYITHIKRTWDFILFGQEDLYSSIDPQTVLELELRVPALSITDRLYIEEKMGDYSLFPTIRVAETRQVIMSRLIQTKALVPSLSTLFKYIGFLEECANVMRLLTPTSSTMTIYENVSSQCDNNQSLTQVSETKFLDIAHEIPNAQYKQLWLFCMRNASEMKVAKTSSRRTKARDASETSPIRWRNFARLAEILGIRVTEPVRQHGTDHEMELALESWILRNRPPEIYEYSSTELACDVRDIMARMYTIHPRETSNHEGDPHLTGYTPIATKERFLMRRQCASQSRFLYLPHTTDDMDSACAGTDISHFFICKDFFRAFFEGGDSPLTSSVLPTSVPPPPPPPPPQPRSSSHSPSDSEVVAGDHPSSAGDAGGTTGDNAEGYSSEQGHESRSAAGNDGNSGDGNDSINGNGDNQSSTAINPESLSSPQNQVAAGQVSGGSFDHRQNFQNVETNTSRVANTTNIPETASASHQIPETLVQNQDIPPTQFETPTNINIPNTVSREGVPVFVKYHATENFVQIYVTDEDINRFASERLPMPYVMLDNQQHRLISWNRLQLMLRRGHDVYFEAFR</sequence>
<dbReference type="Pfam" id="PF12520">
    <property type="entry name" value="DUF3723"/>
    <property type="match status" value="1"/>
</dbReference>
<organism evidence="2 3">
    <name type="scientific">Orbilia oligospora</name>
    <name type="common">Nematode-trapping fungus</name>
    <name type="synonym">Arthrobotrys oligospora</name>
    <dbReference type="NCBI Taxonomy" id="2813651"/>
    <lineage>
        <taxon>Eukaryota</taxon>
        <taxon>Fungi</taxon>
        <taxon>Dikarya</taxon>
        <taxon>Ascomycota</taxon>
        <taxon>Pezizomycotina</taxon>
        <taxon>Orbiliomycetes</taxon>
        <taxon>Orbiliales</taxon>
        <taxon>Orbiliaceae</taxon>
        <taxon>Orbilia</taxon>
    </lineage>
</organism>
<accession>A0A7C8Q0C0</accession>
<feature type="compositionally biased region" description="Low complexity" evidence="1">
    <location>
        <begin position="616"/>
        <end position="637"/>
    </location>
</feature>
<proteinExistence type="predicted"/>
<dbReference type="Proteomes" id="UP000479691">
    <property type="component" value="Unassembled WGS sequence"/>
</dbReference>
<dbReference type="AlphaFoldDB" id="A0A7C8Q0C0"/>
<reference evidence="2 3" key="1">
    <citation type="submission" date="2019-06" db="EMBL/GenBank/DDBJ databases">
        <authorList>
            <person name="Palmer J.M."/>
        </authorList>
    </citation>
    <scope>NUCLEOTIDE SEQUENCE [LARGE SCALE GENOMIC DNA]</scope>
    <source>
        <strain evidence="2 3">TWF788</strain>
    </source>
</reference>
<evidence type="ECO:0000313" key="3">
    <source>
        <dbReference type="Proteomes" id="UP000479691"/>
    </source>
</evidence>
<feature type="compositionally biased region" description="Polar residues" evidence="1">
    <location>
        <begin position="638"/>
        <end position="653"/>
    </location>
</feature>
<comment type="caution">
    <text evidence="2">The sequence shown here is derived from an EMBL/GenBank/DDBJ whole genome shotgun (WGS) entry which is preliminary data.</text>
</comment>
<evidence type="ECO:0000256" key="1">
    <source>
        <dbReference type="SAM" id="MobiDB-lite"/>
    </source>
</evidence>
<gene>
    <name evidence="2" type="ORF">TWF788_003251</name>
</gene>
<protein>
    <submittedName>
        <fullName evidence="2">Uncharacterized protein</fullName>
    </submittedName>
</protein>
<name>A0A7C8Q0C0_ORBOL</name>
<feature type="region of interest" description="Disordered" evidence="1">
    <location>
        <begin position="551"/>
        <end position="664"/>
    </location>
</feature>
<evidence type="ECO:0000313" key="2">
    <source>
        <dbReference type="EMBL" id="KAF3186386.1"/>
    </source>
</evidence>
<dbReference type="EMBL" id="JAABOE010000017">
    <property type="protein sequence ID" value="KAF3186386.1"/>
    <property type="molecule type" value="Genomic_DNA"/>
</dbReference>